<dbReference type="InterPro" id="IPR009272">
    <property type="entry name" value="DUF929"/>
</dbReference>
<dbReference type="AlphaFoldDB" id="A0A4R0JNR1"/>
<keyword evidence="2" id="KW-0472">Membrane</keyword>
<keyword evidence="2" id="KW-0812">Transmembrane</keyword>
<feature type="region of interest" description="Disordered" evidence="1">
    <location>
        <begin position="1"/>
        <end position="28"/>
    </location>
</feature>
<dbReference type="Pfam" id="PF06053">
    <property type="entry name" value="DUF929"/>
    <property type="match status" value="2"/>
</dbReference>
<evidence type="ECO:0000256" key="1">
    <source>
        <dbReference type="SAM" id="MobiDB-lite"/>
    </source>
</evidence>
<sequence length="340" mass="35172">MIGRRLRQPSRSTGGRRGTSGGGRQLSEWAFTGGETRRVMARRVEQKARARERIAAQQAAQARAERRRRLLLAAGAVAVVVIVVAGLVIIRLAGGGKDNTATGPSGAADAQIMTGLTSIPDSTFTEVGTDAVQGGPSAITAPALTAGGKPKVLYIGAEYCPFCAAERWPVTVALSRFGSFSNLGTTHSSASDVFPNTPTLSFHEATYTSQYLAFTGVETTTNQQVNGQYAPLDTPTAEDQKAFDTYNAPPYVKEGGSIPFVDLGGKFVASGASYSPDILAGKTQAEVADALKDPSSPIAKAIVGSSNLYTAALCHVTGNQPSNVCTSAAVTAAAGKLGKS</sequence>
<dbReference type="Proteomes" id="UP000293342">
    <property type="component" value="Unassembled WGS sequence"/>
</dbReference>
<keyword evidence="4" id="KW-1185">Reference proteome</keyword>
<evidence type="ECO:0000313" key="3">
    <source>
        <dbReference type="EMBL" id="TCC47544.1"/>
    </source>
</evidence>
<name>A0A4R0JNR1_9ACTN</name>
<evidence type="ECO:0000256" key="2">
    <source>
        <dbReference type="SAM" id="Phobius"/>
    </source>
</evidence>
<dbReference type="EMBL" id="SJKD01000005">
    <property type="protein sequence ID" value="TCC47544.1"/>
    <property type="molecule type" value="Genomic_DNA"/>
</dbReference>
<organism evidence="3 4">
    <name type="scientific">Kribbella capetownensis</name>
    <dbReference type="NCBI Taxonomy" id="1572659"/>
    <lineage>
        <taxon>Bacteria</taxon>
        <taxon>Bacillati</taxon>
        <taxon>Actinomycetota</taxon>
        <taxon>Actinomycetes</taxon>
        <taxon>Propionibacteriales</taxon>
        <taxon>Kribbellaceae</taxon>
        <taxon>Kribbella</taxon>
    </lineage>
</organism>
<feature type="transmembrane region" description="Helical" evidence="2">
    <location>
        <begin position="70"/>
        <end position="90"/>
    </location>
</feature>
<protein>
    <submittedName>
        <fullName evidence="3">DUF929 domain-containing protein</fullName>
    </submittedName>
</protein>
<accession>A0A4R0JNR1</accession>
<keyword evidence="2" id="KW-1133">Transmembrane helix</keyword>
<comment type="caution">
    <text evidence="3">The sequence shown here is derived from an EMBL/GenBank/DDBJ whole genome shotgun (WGS) entry which is preliminary data.</text>
</comment>
<dbReference type="OrthoDB" id="154333at2"/>
<reference evidence="3 4" key="1">
    <citation type="submission" date="2019-02" db="EMBL/GenBank/DDBJ databases">
        <title>Kribbella capetownensis sp. nov. and Kribbella speibonae sp. nov., isolated from soil.</title>
        <authorList>
            <person name="Curtis S.M."/>
            <person name="Norton I."/>
            <person name="Everest G.J."/>
            <person name="Meyers P.R."/>
        </authorList>
    </citation>
    <scope>NUCLEOTIDE SEQUENCE [LARGE SCALE GENOMIC DNA]</scope>
    <source>
        <strain evidence="3 4">YM53</strain>
    </source>
</reference>
<proteinExistence type="predicted"/>
<feature type="compositionally biased region" description="Gly residues" evidence="1">
    <location>
        <begin position="15"/>
        <end position="24"/>
    </location>
</feature>
<gene>
    <name evidence="3" type="ORF">E0H75_22495</name>
</gene>
<evidence type="ECO:0000313" key="4">
    <source>
        <dbReference type="Proteomes" id="UP000293342"/>
    </source>
</evidence>